<dbReference type="RefSeq" id="WP_094254841.1">
    <property type="nucleotide sequence ID" value="NZ_NNCE01000006.1"/>
</dbReference>
<dbReference type="AlphaFoldDB" id="A0A4R6ICQ0"/>
<keyword evidence="2" id="KW-1185">Reference proteome</keyword>
<organism evidence="1 2">
    <name type="scientific">Mycoplasma testudineum</name>
    <dbReference type="NCBI Taxonomy" id="244584"/>
    <lineage>
        <taxon>Bacteria</taxon>
        <taxon>Bacillati</taxon>
        <taxon>Mycoplasmatota</taxon>
        <taxon>Mollicutes</taxon>
        <taxon>Mycoplasmataceae</taxon>
        <taxon>Mycoplasma</taxon>
    </lineage>
</organism>
<reference evidence="1 2" key="1">
    <citation type="submission" date="2019-03" db="EMBL/GenBank/DDBJ databases">
        <title>Genomic Encyclopedia of Archaeal and Bacterial Type Strains, Phase II (KMG-II): from individual species to whole genera.</title>
        <authorList>
            <person name="Goeker M."/>
        </authorList>
    </citation>
    <scope>NUCLEOTIDE SEQUENCE [LARGE SCALE GENOMIC DNA]</scope>
    <source>
        <strain evidence="1 2">ATCC 700618</strain>
    </source>
</reference>
<name>A0A4R6ICQ0_9MOLU</name>
<evidence type="ECO:0008006" key="3">
    <source>
        <dbReference type="Google" id="ProtNLM"/>
    </source>
</evidence>
<accession>A0A4R6ICQ0</accession>
<dbReference type="NCBIfam" id="NF045865">
    <property type="entry name" value="glide_MMOB4860"/>
    <property type="match status" value="1"/>
</dbReference>
<dbReference type="EMBL" id="SNWN01000014">
    <property type="protein sequence ID" value="TDO19416.1"/>
    <property type="molecule type" value="Genomic_DNA"/>
</dbReference>
<proteinExistence type="predicted"/>
<sequence length="256" mass="30208">MNKPNKKNNQNQYQNYQQVNVNQPNFNQRPQQFQGPQHTQQFGYNQGYNPNNMQQFNYGRPNPNMNPQFQNEFEEQPALSATQMHMLTTPFSYPDNYVVSVPQNNEAQRNQVADSYIIHDYANQPMPLNPLPNQQYMGEYAPVTQYTQVFHSPKDALNQVQANQINMTAMHDRMNVQSNSMYSNDPQFDVAPNPFHQPQFNTEQFQQPVFNRQQSQMSSLQQKMNELDRLLRQNMISPETYQKRKQSLIDKELNNF</sequence>
<evidence type="ECO:0000313" key="2">
    <source>
        <dbReference type="Proteomes" id="UP000295518"/>
    </source>
</evidence>
<protein>
    <recommendedName>
        <fullName evidence="3">SHOCT domain-containing protein</fullName>
    </recommendedName>
</protein>
<dbReference type="OrthoDB" id="9943331at2"/>
<dbReference type="Proteomes" id="UP000295518">
    <property type="component" value="Unassembled WGS sequence"/>
</dbReference>
<gene>
    <name evidence="1" type="ORF">EI74_0685</name>
</gene>
<comment type="caution">
    <text evidence="1">The sequence shown here is derived from an EMBL/GenBank/DDBJ whole genome shotgun (WGS) entry which is preliminary data.</text>
</comment>
<evidence type="ECO:0000313" key="1">
    <source>
        <dbReference type="EMBL" id="TDO19416.1"/>
    </source>
</evidence>